<evidence type="ECO:0000256" key="4">
    <source>
        <dbReference type="PROSITE-ProRule" id="PRU00182"/>
    </source>
</evidence>
<dbReference type="SUPFAM" id="SSF55174">
    <property type="entry name" value="Alpha-L RNA-binding motif"/>
    <property type="match status" value="1"/>
</dbReference>
<keyword evidence="2 4" id="KW-0694">RNA-binding</keyword>
<reference evidence="7 8" key="1">
    <citation type="submission" date="2016-10" db="EMBL/GenBank/DDBJ databases">
        <authorList>
            <person name="de Groot N.N."/>
        </authorList>
    </citation>
    <scope>NUCLEOTIDE SEQUENCE [LARGE SCALE GENOMIC DNA]</scope>
    <source>
        <strain evidence="7">1</strain>
    </source>
</reference>
<sequence length="145" mass="16461">MTHPVSAMAAKKIQSSATPAQHEKCRVDKWLFAARFFKTRSLAAEAIEKGRVQVNDVRVKPSKTLTEGDRLEIRIGEYRHHINVLALSNKRGSAAVAQMLYQETEESRTARQALAEKLKMQPRLEGKGRPTKRARRNIQRLIDGE</sequence>
<evidence type="ECO:0000256" key="5">
    <source>
        <dbReference type="SAM" id="MobiDB-lite"/>
    </source>
</evidence>
<dbReference type="GO" id="GO:0003727">
    <property type="term" value="F:single-stranded RNA binding"/>
    <property type="evidence" value="ECO:0007669"/>
    <property type="project" value="InterPro"/>
</dbReference>
<accession>A0A1G5SDQ3</accession>
<evidence type="ECO:0000313" key="7">
    <source>
        <dbReference type="EMBL" id="SCZ84980.1"/>
    </source>
</evidence>
<dbReference type="Proteomes" id="UP000198729">
    <property type="component" value="Unassembled WGS sequence"/>
</dbReference>
<dbReference type="InterPro" id="IPR036986">
    <property type="entry name" value="S4_RNA-bd_sf"/>
</dbReference>
<organism evidence="7 8">
    <name type="scientific">Nitrosomonas mobilis</name>
    <dbReference type="NCBI Taxonomy" id="51642"/>
    <lineage>
        <taxon>Bacteria</taxon>
        <taxon>Pseudomonadati</taxon>
        <taxon>Pseudomonadota</taxon>
        <taxon>Betaproteobacteria</taxon>
        <taxon>Nitrosomonadales</taxon>
        <taxon>Nitrosomonadaceae</taxon>
        <taxon>Nitrosomonas</taxon>
    </lineage>
</organism>
<dbReference type="RefSeq" id="WP_342671775.1">
    <property type="nucleotide sequence ID" value="NZ_FMWO01000039.1"/>
</dbReference>
<dbReference type="CDD" id="cd00165">
    <property type="entry name" value="S4"/>
    <property type="match status" value="1"/>
</dbReference>
<dbReference type="Gene3D" id="3.10.290.10">
    <property type="entry name" value="RNA-binding S4 domain"/>
    <property type="match status" value="1"/>
</dbReference>
<evidence type="ECO:0000256" key="1">
    <source>
        <dbReference type="ARBA" id="ARBA00008396"/>
    </source>
</evidence>
<dbReference type="Pfam" id="PF01479">
    <property type="entry name" value="S4"/>
    <property type="match status" value="1"/>
</dbReference>
<dbReference type="STRING" id="51642.NSMM_320025"/>
<dbReference type="SMART" id="SM00363">
    <property type="entry name" value="S4"/>
    <property type="match status" value="1"/>
</dbReference>
<dbReference type="EMBL" id="FMWO01000039">
    <property type="protein sequence ID" value="SCZ84980.1"/>
    <property type="molecule type" value="Genomic_DNA"/>
</dbReference>
<keyword evidence="8" id="KW-1185">Reference proteome</keyword>
<dbReference type="PIRSF" id="PIRSF016821">
    <property type="entry name" value="HSP15"/>
    <property type="match status" value="1"/>
</dbReference>
<dbReference type="InterPro" id="IPR025708">
    <property type="entry name" value="HSP15"/>
</dbReference>
<dbReference type="GO" id="GO:0034605">
    <property type="term" value="P:cellular response to heat"/>
    <property type="evidence" value="ECO:0007669"/>
    <property type="project" value="InterPro"/>
</dbReference>
<feature type="region of interest" description="Disordered" evidence="5">
    <location>
        <begin position="122"/>
        <end position="145"/>
    </location>
</feature>
<keyword evidence="3" id="KW-0238">DNA-binding</keyword>
<dbReference type="AlphaFoldDB" id="A0A1G5SDQ3"/>
<dbReference type="InterPro" id="IPR002942">
    <property type="entry name" value="S4_RNA-bd"/>
</dbReference>
<evidence type="ECO:0000313" key="8">
    <source>
        <dbReference type="Proteomes" id="UP000198729"/>
    </source>
</evidence>
<proteinExistence type="inferred from homology"/>
<feature type="compositionally biased region" description="Basic residues" evidence="5">
    <location>
        <begin position="129"/>
        <end position="138"/>
    </location>
</feature>
<gene>
    <name evidence="7" type="primary">hslR</name>
    <name evidence="7" type="ORF">NSMM_320025</name>
</gene>
<evidence type="ECO:0000256" key="3">
    <source>
        <dbReference type="ARBA" id="ARBA00023125"/>
    </source>
</evidence>
<dbReference type="PROSITE" id="PS50889">
    <property type="entry name" value="S4"/>
    <property type="match status" value="1"/>
</dbReference>
<feature type="domain" description="RNA-binding S4" evidence="6">
    <location>
        <begin position="25"/>
        <end position="80"/>
    </location>
</feature>
<protein>
    <submittedName>
        <fullName evidence="7">Heat shock protein 15 homolog</fullName>
    </submittedName>
</protein>
<evidence type="ECO:0000256" key="2">
    <source>
        <dbReference type="ARBA" id="ARBA00022884"/>
    </source>
</evidence>
<comment type="similarity">
    <text evidence="1">Belongs to the HSP15 family.</text>
</comment>
<evidence type="ECO:0000259" key="6">
    <source>
        <dbReference type="SMART" id="SM00363"/>
    </source>
</evidence>
<dbReference type="GO" id="GO:0003677">
    <property type="term" value="F:DNA binding"/>
    <property type="evidence" value="ECO:0007669"/>
    <property type="project" value="UniProtKB-KW"/>
</dbReference>
<dbReference type="GO" id="GO:0043023">
    <property type="term" value="F:ribosomal large subunit binding"/>
    <property type="evidence" value="ECO:0007669"/>
    <property type="project" value="InterPro"/>
</dbReference>
<keyword evidence="7" id="KW-0346">Stress response</keyword>
<name>A0A1G5SDQ3_9PROT</name>